<accession>A0ABZ2Z339</accession>
<gene>
    <name evidence="2" type="ORF">WJU22_25890</name>
</gene>
<proteinExistence type="predicted"/>
<organism evidence="2 3">
    <name type="scientific">Chitinophaga caseinilytica</name>
    <dbReference type="NCBI Taxonomy" id="2267521"/>
    <lineage>
        <taxon>Bacteria</taxon>
        <taxon>Pseudomonadati</taxon>
        <taxon>Bacteroidota</taxon>
        <taxon>Chitinophagia</taxon>
        <taxon>Chitinophagales</taxon>
        <taxon>Chitinophagaceae</taxon>
        <taxon>Chitinophaga</taxon>
    </lineage>
</organism>
<keyword evidence="1" id="KW-0812">Transmembrane</keyword>
<evidence type="ECO:0000313" key="3">
    <source>
        <dbReference type="Proteomes" id="UP001449657"/>
    </source>
</evidence>
<keyword evidence="3" id="KW-1185">Reference proteome</keyword>
<dbReference type="RefSeq" id="WP_341841061.1">
    <property type="nucleotide sequence ID" value="NZ_CP149792.1"/>
</dbReference>
<protein>
    <submittedName>
        <fullName evidence="2">Uncharacterized protein</fullName>
    </submittedName>
</protein>
<keyword evidence="1" id="KW-0472">Membrane</keyword>
<sequence>MDTFCETADLTATNASVLKFPAGAAAGTDLETGAFPGMDLAFALFLGLALADAAFLLFAMAYRIENVKLTGIQAGKNGYAVELDLGQKIQLMPFQDGRSMLSTHYNVMQ</sequence>
<evidence type="ECO:0000313" key="2">
    <source>
        <dbReference type="EMBL" id="WZN46330.1"/>
    </source>
</evidence>
<evidence type="ECO:0000256" key="1">
    <source>
        <dbReference type="SAM" id="Phobius"/>
    </source>
</evidence>
<feature type="transmembrane region" description="Helical" evidence="1">
    <location>
        <begin position="40"/>
        <end position="62"/>
    </location>
</feature>
<name>A0ABZ2Z339_9BACT</name>
<reference evidence="2 3" key="1">
    <citation type="submission" date="2024-03" db="EMBL/GenBank/DDBJ databases">
        <title>Chitinophaga caseinilytica sp. nov., a casein hydrolysing bacterium isolated from forest soil.</title>
        <authorList>
            <person name="Lee D.S."/>
            <person name="Han D.M."/>
            <person name="Baek J.H."/>
            <person name="Choi D.G."/>
            <person name="Jeon J.H."/>
            <person name="Jeon C.O."/>
        </authorList>
    </citation>
    <scope>NUCLEOTIDE SEQUENCE [LARGE SCALE GENOMIC DNA]</scope>
    <source>
        <strain evidence="2 3">KACC 19118</strain>
    </source>
</reference>
<dbReference type="Proteomes" id="UP001449657">
    <property type="component" value="Chromosome"/>
</dbReference>
<dbReference type="EMBL" id="CP150096">
    <property type="protein sequence ID" value="WZN46330.1"/>
    <property type="molecule type" value="Genomic_DNA"/>
</dbReference>
<keyword evidence="1" id="KW-1133">Transmembrane helix</keyword>